<accession>A0A7X4HBV3</accession>
<evidence type="ECO:0000313" key="2">
    <source>
        <dbReference type="EMBL" id="MYN08295.1"/>
    </source>
</evidence>
<dbReference type="InterPro" id="IPR007813">
    <property type="entry name" value="PilN"/>
</dbReference>
<keyword evidence="1" id="KW-0175">Coiled coil</keyword>
<evidence type="ECO:0000256" key="1">
    <source>
        <dbReference type="SAM" id="Coils"/>
    </source>
</evidence>
<comment type="caution">
    <text evidence="2">The sequence shown here is derived from an EMBL/GenBank/DDBJ whole genome shotgun (WGS) entry which is preliminary data.</text>
</comment>
<dbReference type="RefSeq" id="WP_161072628.1">
    <property type="nucleotide sequence ID" value="NZ_CP086370.1"/>
</dbReference>
<evidence type="ECO:0008006" key="4">
    <source>
        <dbReference type="Google" id="ProtNLM"/>
    </source>
</evidence>
<dbReference type="Proteomes" id="UP000450676">
    <property type="component" value="Unassembled WGS sequence"/>
</dbReference>
<dbReference type="EMBL" id="WWCU01000013">
    <property type="protein sequence ID" value="MYN08295.1"/>
    <property type="molecule type" value="Genomic_DNA"/>
</dbReference>
<name>A0A7X4HBV3_9BURK</name>
<dbReference type="Pfam" id="PF05137">
    <property type="entry name" value="PilN"/>
    <property type="match status" value="1"/>
</dbReference>
<evidence type="ECO:0000313" key="3">
    <source>
        <dbReference type="Proteomes" id="UP000450676"/>
    </source>
</evidence>
<dbReference type="AlphaFoldDB" id="A0A7X4HBV3"/>
<reference evidence="2 3" key="1">
    <citation type="submission" date="2019-12" db="EMBL/GenBank/DDBJ databases">
        <title>Novel species isolated from a subtropical stream in China.</title>
        <authorList>
            <person name="Lu H."/>
        </authorList>
    </citation>
    <scope>NUCLEOTIDE SEQUENCE [LARGE SCALE GENOMIC DNA]</scope>
    <source>
        <strain evidence="2 3">FT127W</strain>
    </source>
</reference>
<keyword evidence="3" id="KW-1185">Reference proteome</keyword>
<proteinExistence type="predicted"/>
<sequence>MRKMRIDFAPAGWRRALYRAHPAALAGCALGLALCVGAAAYGYQMAQQQRARAEQLGELERQQRRQAQQLQQQQQKQQRQGQQGGAALAAKVQIPEAQAKAINAAVLQLNLPWRDMQEAVGEATPATIALLALEPDPNKQVLKISAEAKNPDDMIAYIEQLKQQEFFVSAALVRHEINDLDPNRPVRFQVEAQWGAR</sequence>
<protein>
    <recommendedName>
        <fullName evidence="4">Fimbrial assembly protein</fullName>
    </recommendedName>
</protein>
<feature type="coiled-coil region" evidence="1">
    <location>
        <begin position="45"/>
        <end position="80"/>
    </location>
</feature>
<organism evidence="2 3">
    <name type="scientific">Pseudoduganella aquatica</name>
    <dbReference type="NCBI Taxonomy" id="2660641"/>
    <lineage>
        <taxon>Bacteria</taxon>
        <taxon>Pseudomonadati</taxon>
        <taxon>Pseudomonadota</taxon>
        <taxon>Betaproteobacteria</taxon>
        <taxon>Burkholderiales</taxon>
        <taxon>Oxalobacteraceae</taxon>
        <taxon>Telluria group</taxon>
        <taxon>Pseudoduganella</taxon>
    </lineage>
</organism>
<gene>
    <name evidence="2" type="ORF">GTP77_13220</name>
</gene>